<dbReference type="SUPFAM" id="SSF140129">
    <property type="entry name" value="MxiH-like"/>
    <property type="match status" value="1"/>
</dbReference>
<dbReference type="Pfam" id="PF09392">
    <property type="entry name" value="T3SS_needle_F"/>
    <property type="match status" value="1"/>
</dbReference>
<dbReference type="AlphaFoldDB" id="A0A9X2W4R4"/>
<evidence type="ECO:0000313" key="8">
    <source>
        <dbReference type="EMBL" id="MCT4700516.1"/>
    </source>
</evidence>
<name>A0A9X2W4R4_9ENTR</name>
<evidence type="ECO:0000256" key="2">
    <source>
        <dbReference type="ARBA" id="ARBA00004613"/>
    </source>
</evidence>
<organism evidence="8 9">
    <name type="scientific">Dryocola boscaweniae</name>
    <dbReference type="NCBI Taxonomy" id="2925397"/>
    <lineage>
        <taxon>Bacteria</taxon>
        <taxon>Pseudomonadati</taxon>
        <taxon>Pseudomonadota</taxon>
        <taxon>Gammaproteobacteria</taxon>
        <taxon>Enterobacterales</taxon>
        <taxon>Enterobacteriaceae</taxon>
        <taxon>Dryocola</taxon>
    </lineage>
</organism>
<dbReference type="EMBL" id="JALHAP010000066">
    <property type="protein sequence ID" value="MCT4700516.1"/>
    <property type="molecule type" value="Genomic_DNA"/>
</dbReference>
<comment type="subcellular location">
    <subcellularLocation>
        <location evidence="1">Cell surface</location>
    </subcellularLocation>
    <subcellularLocation>
        <location evidence="2">Secreted</location>
    </subcellularLocation>
</comment>
<evidence type="ECO:0000256" key="6">
    <source>
        <dbReference type="ARBA" id="ARBA00023026"/>
    </source>
</evidence>
<evidence type="ECO:0000256" key="4">
    <source>
        <dbReference type="ARBA" id="ARBA00022525"/>
    </source>
</evidence>
<dbReference type="GO" id="GO:0009986">
    <property type="term" value="C:cell surface"/>
    <property type="evidence" value="ECO:0007669"/>
    <property type="project" value="UniProtKB-SubCell"/>
</dbReference>
<keyword evidence="3" id="KW-0813">Transport</keyword>
<keyword evidence="6" id="KW-0843">Virulence</keyword>
<keyword evidence="4" id="KW-0964">Secreted</keyword>
<dbReference type="GO" id="GO:0030254">
    <property type="term" value="P:protein secretion by the type III secretion system"/>
    <property type="evidence" value="ECO:0007669"/>
    <property type="project" value="InterPro"/>
</dbReference>
<evidence type="ECO:0000256" key="7">
    <source>
        <dbReference type="ARBA" id="ARBA00035658"/>
    </source>
</evidence>
<comment type="similarity">
    <text evidence="7">Belongs to the SctF family.</text>
</comment>
<evidence type="ECO:0000256" key="5">
    <source>
        <dbReference type="ARBA" id="ARBA00022927"/>
    </source>
</evidence>
<dbReference type="RefSeq" id="WP_271121389.1">
    <property type="nucleotide sequence ID" value="NZ_JALHAN010000053.1"/>
</dbReference>
<keyword evidence="9" id="KW-1185">Reference proteome</keyword>
<dbReference type="Proteomes" id="UP001150641">
    <property type="component" value="Unassembled WGS sequence"/>
</dbReference>
<accession>A0A9X2W4R4</accession>
<dbReference type="GO" id="GO:0005576">
    <property type="term" value="C:extracellular region"/>
    <property type="evidence" value="ECO:0007669"/>
    <property type="project" value="UniProtKB-SubCell"/>
</dbReference>
<protein>
    <submittedName>
        <fullName evidence="8">Type III secretion system needle filament subunit SctF</fullName>
    </submittedName>
</protein>
<dbReference type="Gene3D" id="1.20.58.90">
    <property type="match status" value="1"/>
</dbReference>
<comment type="caution">
    <text evidence="8">The sequence shown here is derived from an EMBL/GenBank/DDBJ whole genome shotgun (WGS) entry which is preliminary data.</text>
</comment>
<evidence type="ECO:0000256" key="1">
    <source>
        <dbReference type="ARBA" id="ARBA00004241"/>
    </source>
</evidence>
<keyword evidence="5" id="KW-0653">Protein transport</keyword>
<sequence length="71" mass="7690">MNLQSTITQLSQQATTASQGLEDILGAVDINDPSAMLQVQFALQQYSSMVNYQSSLVKTVRDLVSGIISKI</sequence>
<evidence type="ECO:0000313" key="9">
    <source>
        <dbReference type="Proteomes" id="UP001150641"/>
    </source>
</evidence>
<dbReference type="InterPro" id="IPR021123">
    <property type="entry name" value="T3SS_needle-like"/>
</dbReference>
<proteinExistence type="inferred from homology"/>
<dbReference type="NCBIfam" id="TIGR02105">
    <property type="entry name" value="III_needle"/>
    <property type="match status" value="1"/>
</dbReference>
<reference evidence="8" key="1">
    <citation type="submission" date="2022-03" db="EMBL/GenBank/DDBJ databases">
        <title>Proposal of a novel genus Dryocolo and two novel species.</title>
        <authorList>
            <person name="Maddock D.W."/>
            <person name="Brady C.L."/>
            <person name="Denman S."/>
            <person name="Arnold D."/>
        </authorList>
    </citation>
    <scope>NUCLEOTIDE SEQUENCE</scope>
    <source>
        <strain evidence="8">H6W4</strain>
    </source>
</reference>
<dbReference type="GO" id="GO:0030257">
    <property type="term" value="C:type III protein secretion system complex"/>
    <property type="evidence" value="ECO:0007669"/>
    <property type="project" value="InterPro"/>
</dbReference>
<dbReference type="InterPro" id="IPR011841">
    <property type="entry name" value="T3SS_needle_YscF"/>
</dbReference>
<evidence type="ECO:0000256" key="3">
    <source>
        <dbReference type="ARBA" id="ARBA00022448"/>
    </source>
</evidence>
<gene>
    <name evidence="8" type="primary">sctF</name>
    <name evidence="8" type="ORF">MUA00_01605</name>
</gene>
<dbReference type="InterPro" id="IPR037203">
    <property type="entry name" value="T3SS_needle-like_sf"/>
</dbReference>